<feature type="site" description="Transition state stabilizer" evidence="6">
    <location>
        <position position="491"/>
    </location>
</feature>
<dbReference type="InterPro" id="IPR013783">
    <property type="entry name" value="Ig-like_fold"/>
</dbReference>
<evidence type="ECO:0000313" key="8">
    <source>
        <dbReference type="EMBL" id="TQN30842.1"/>
    </source>
</evidence>
<evidence type="ECO:0000259" key="7">
    <source>
        <dbReference type="SMART" id="SM00642"/>
    </source>
</evidence>
<dbReference type="EC" id="2.4.99.16" evidence="6"/>
<proteinExistence type="inferred from homology"/>
<dbReference type="CDD" id="cd11344">
    <property type="entry name" value="AmyAc_GlgE_like"/>
    <property type="match status" value="1"/>
</dbReference>
<dbReference type="InterPro" id="IPR049171">
    <property type="entry name" value="GLGE_C"/>
</dbReference>
<dbReference type="GO" id="GO:0004553">
    <property type="term" value="F:hydrolase activity, hydrolyzing O-glycosyl compounds"/>
    <property type="evidence" value="ECO:0007669"/>
    <property type="project" value="InterPro"/>
</dbReference>
<feature type="binding site" evidence="6">
    <location>
        <position position="275"/>
    </location>
    <ligand>
        <name>alpha-maltose 1-phosphate</name>
        <dbReference type="ChEBI" id="CHEBI:63576"/>
    </ligand>
</feature>
<dbReference type="Gene3D" id="2.60.40.10">
    <property type="entry name" value="Immunoglobulins"/>
    <property type="match status" value="1"/>
</dbReference>
<evidence type="ECO:0000256" key="4">
    <source>
        <dbReference type="ARBA" id="ARBA00023277"/>
    </source>
</evidence>
<evidence type="ECO:0000313" key="9">
    <source>
        <dbReference type="Proteomes" id="UP000317422"/>
    </source>
</evidence>
<dbReference type="Pfam" id="PF11896">
    <property type="entry name" value="GlgE_dom_N_S"/>
    <property type="match status" value="1"/>
</dbReference>
<organism evidence="8 9">
    <name type="scientific">Haloactinospora alba</name>
    <dbReference type="NCBI Taxonomy" id="405555"/>
    <lineage>
        <taxon>Bacteria</taxon>
        <taxon>Bacillati</taxon>
        <taxon>Actinomycetota</taxon>
        <taxon>Actinomycetes</taxon>
        <taxon>Streptosporangiales</taxon>
        <taxon>Nocardiopsidaceae</taxon>
        <taxon>Haloactinospora</taxon>
    </lineage>
</organism>
<dbReference type="GO" id="GO:0030979">
    <property type="term" value="P:alpha-glucan biosynthetic process"/>
    <property type="evidence" value="ECO:0007669"/>
    <property type="project" value="UniProtKB-UniRule"/>
</dbReference>
<keyword evidence="3 6" id="KW-0808">Transferase</keyword>
<dbReference type="Gene3D" id="3.20.20.80">
    <property type="entry name" value="Glycosidases"/>
    <property type="match status" value="1"/>
</dbReference>
<comment type="subunit">
    <text evidence="1 6">Homodimer.</text>
</comment>
<dbReference type="SMART" id="SM00642">
    <property type="entry name" value="Aamy"/>
    <property type="match status" value="1"/>
</dbReference>
<keyword evidence="2 6" id="KW-0328">Glycosyltransferase</keyword>
<keyword evidence="4 6" id="KW-0119">Carbohydrate metabolism</keyword>
<protein>
    <recommendedName>
        <fullName evidence="6">Alpha-1,4-glucan:maltose-1-phosphate maltosyltransferase</fullName>
        <shortName evidence="6">GMPMT</shortName>
        <ecNumber evidence="6">2.4.99.16</ecNumber>
    </recommendedName>
    <alternativeName>
        <fullName evidence="6">(1-&gt;4)-alpha-D-glucan:maltose-1-phosphate alpha-D-maltosyltransferase</fullName>
    </alternativeName>
</protein>
<feature type="binding site" evidence="6">
    <location>
        <position position="370"/>
    </location>
    <ligand>
        <name>alpha-maltose 1-phosphate</name>
        <dbReference type="ChEBI" id="CHEBI:63576"/>
    </ligand>
</feature>
<dbReference type="InterPro" id="IPR021828">
    <property type="entry name" value="GlgE_dom_N/S"/>
</dbReference>
<dbReference type="GO" id="GO:0016758">
    <property type="term" value="F:hexosyltransferase activity"/>
    <property type="evidence" value="ECO:0007669"/>
    <property type="project" value="UniProtKB-UniRule"/>
</dbReference>
<feature type="binding site" evidence="6">
    <location>
        <position position="406"/>
    </location>
    <ligand>
        <name>alpha-maltose 1-phosphate</name>
        <dbReference type="ChEBI" id="CHEBI:63576"/>
    </ligand>
</feature>
<comment type="function">
    <text evidence="6">Maltosyltransferase that uses maltose 1-phosphate (M1P) as the sugar donor to elongate linear or branched alpha-(1-&gt;4)-glucans. Is involved in a branched alpha-glucan biosynthetic pathway from trehalose, together with TreS, Mak and GlgB.</text>
</comment>
<dbReference type="InterPro" id="IPR006047">
    <property type="entry name" value="GH13_cat_dom"/>
</dbReference>
<dbReference type="PANTHER" id="PTHR47786">
    <property type="entry name" value="ALPHA-1,4-GLUCAN:MALTOSE-1-PHOSPHATE MALTOSYLTRANSFERASE"/>
    <property type="match status" value="1"/>
</dbReference>
<evidence type="ECO:0000256" key="1">
    <source>
        <dbReference type="ARBA" id="ARBA00011738"/>
    </source>
</evidence>
<comment type="similarity">
    <text evidence="6">Belongs to the glycosyl hydrolase 13 family. GlgE subfamily.</text>
</comment>
<evidence type="ECO:0000256" key="6">
    <source>
        <dbReference type="HAMAP-Rule" id="MF_02124"/>
    </source>
</evidence>
<dbReference type="InterPro" id="IPR013780">
    <property type="entry name" value="Glyco_hydro_b"/>
</dbReference>
<dbReference type="PANTHER" id="PTHR47786:SF2">
    <property type="entry name" value="GLYCOSYL HYDROLASE FAMILY 13 CATALYTIC DOMAIN-CONTAINING PROTEIN"/>
    <property type="match status" value="1"/>
</dbReference>
<reference evidence="8 9" key="1">
    <citation type="submission" date="2019-06" db="EMBL/GenBank/DDBJ databases">
        <title>Sequencing the genomes of 1000 actinobacteria strains.</title>
        <authorList>
            <person name="Klenk H.-P."/>
        </authorList>
    </citation>
    <scope>NUCLEOTIDE SEQUENCE [LARGE SCALE GENOMIC DNA]</scope>
    <source>
        <strain evidence="8 9">DSM 45015</strain>
    </source>
</reference>
<feature type="binding site" evidence="6">
    <location>
        <begin position="545"/>
        <end position="546"/>
    </location>
    <ligand>
        <name>alpha-maltose 1-phosphate</name>
        <dbReference type="ChEBI" id="CHEBI:63576"/>
    </ligand>
</feature>
<comment type="catalytic activity">
    <reaction evidence="5 6">
        <text>alpha-maltose 1-phosphate + [(1-&gt;4)-alpha-D-glucosyl](n) = [(1-&gt;4)-alpha-D-glucosyl](n+2) + phosphate</text>
        <dbReference type="Rhea" id="RHEA:42692"/>
        <dbReference type="Rhea" id="RHEA-COMP:9584"/>
        <dbReference type="Rhea" id="RHEA-COMP:10183"/>
        <dbReference type="ChEBI" id="CHEBI:15444"/>
        <dbReference type="ChEBI" id="CHEBI:43474"/>
        <dbReference type="ChEBI" id="CHEBI:63576"/>
        <dbReference type="EC" id="2.4.99.16"/>
    </reaction>
</comment>
<dbReference type="InterPro" id="IPR026585">
    <property type="entry name" value="GlgE"/>
</dbReference>
<evidence type="ECO:0000256" key="5">
    <source>
        <dbReference type="ARBA" id="ARBA00048735"/>
    </source>
</evidence>
<dbReference type="Gene3D" id="2.60.40.1180">
    <property type="entry name" value="Golgi alpha-mannosidase II"/>
    <property type="match status" value="1"/>
</dbReference>
<dbReference type="SUPFAM" id="SSF51445">
    <property type="entry name" value="(Trans)glycosidases"/>
    <property type="match status" value="1"/>
</dbReference>
<evidence type="ECO:0000256" key="2">
    <source>
        <dbReference type="ARBA" id="ARBA00022676"/>
    </source>
</evidence>
<comment type="caution">
    <text evidence="8">The sequence shown here is derived from an EMBL/GenBank/DDBJ whole genome shotgun (WGS) entry which is preliminary data.</text>
</comment>
<keyword evidence="9" id="KW-1185">Reference proteome</keyword>
<evidence type="ECO:0000256" key="3">
    <source>
        <dbReference type="ARBA" id="ARBA00022679"/>
    </source>
</evidence>
<feature type="active site" description="Proton donor" evidence="6">
    <location>
        <position position="434"/>
    </location>
</feature>
<feature type="domain" description="Glycosyl hydrolase family 13 catalytic" evidence="7">
    <location>
        <begin position="217"/>
        <end position="574"/>
    </location>
</feature>
<dbReference type="Proteomes" id="UP000317422">
    <property type="component" value="Unassembled WGS sequence"/>
</dbReference>
<dbReference type="InterPro" id="IPR017853">
    <property type="entry name" value="GH"/>
</dbReference>
<accession>A0A543NG64</accession>
<dbReference type="EMBL" id="VFQC01000001">
    <property type="protein sequence ID" value="TQN30842.1"/>
    <property type="molecule type" value="Genomic_DNA"/>
</dbReference>
<feature type="binding site" evidence="6">
    <location>
        <position position="335"/>
    </location>
    <ligand>
        <name>alpha-maltose 1-phosphate</name>
        <dbReference type="ChEBI" id="CHEBI:63576"/>
    </ligand>
</feature>
<name>A0A543NG64_9ACTN</name>
<sequence>MFARGREETSAFPTFPTKHNRHAWCIVIGRIPILDVAPVLDYGTAKAAAGETFPVSATVPCTGDGVLGVRALLHDPQGHRFQAVTMRESVPGSDRYSAEVALPAEGRWTFAVEAWIDPLASWRRNAEIKIPRGQDTELMLEEGARLFERASRHVPRRPALHRVAAVMRDPTRPAIERLAVATDPGTAAELATDPPRDHVTRSRHHPVVVHRRRALFGSWYEFFPRSEGAVVEGPESTHRSGTLASAAKRLPAIADMGFDVVYLPPIHPVGTSFRKGRNNALRAGPGDPGSVWAIGSQEGGHDAVHPDLGSLEDFDRFVAEAREHGMEVALDLALQCSLDHPWVSQHPEWFAVRPDGSIAHAENPPKKYQDVYPLNFDNDPEGLYAEVLRIVRHWMAHGVRIFRVDNPHTKPVAFWERLLGDVAHSDPDVLFLAEAFTRPAMVRTLARAGFHQSYTYFTWRNTKEELEDYLGELSSASASYLRPNLFTNTPDILSGYLRNGGRPAFEVRAILAATMAPTWGIYSGYELCENTPASPGSEEYLDSEKYQYKPRDWDAAEAAEMTITPLIRTLNYLRRNHPALQELRNLRFHDTDNPDIICYSKRLGNSGGANNADTVLVVVNLDPHHSHEATVRLSLPDLGVAADSTMLVTDHLSGDTYTWGEANYVHLDPHIQTAHIFTAVPTGQPS</sequence>
<dbReference type="AlphaFoldDB" id="A0A543NG64"/>
<dbReference type="Pfam" id="PF21702">
    <property type="entry name" value="GLGE_C"/>
    <property type="match status" value="1"/>
</dbReference>
<feature type="active site" description="Nucleophile" evidence="6">
    <location>
        <position position="405"/>
    </location>
</feature>
<gene>
    <name evidence="6" type="primary">glgE</name>
    <name evidence="8" type="ORF">FHX37_0730</name>
</gene>
<dbReference type="Gene3D" id="1.20.58.80">
    <property type="entry name" value="Phosphotransferase system, lactose/cellobiose-type IIA subunit"/>
    <property type="match status" value="1"/>
</dbReference>
<dbReference type="HAMAP" id="MF_02124">
    <property type="entry name" value="GlgE"/>
    <property type="match status" value="1"/>
</dbReference>